<dbReference type="EMBL" id="CP096040">
    <property type="protein sequence ID" value="USQ97659.1"/>
    <property type="molecule type" value="Genomic_DNA"/>
</dbReference>
<organism evidence="2 3">
    <name type="scientific">Caulobacter segnis</name>
    <dbReference type="NCBI Taxonomy" id="88688"/>
    <lineage>
        <taxon>Bacteria</taxon>
        <taxon>Pseudomonadati</taxon>
        <taxon>Pseudomonadota</taxon>
        <taxon>Alphaproteobacteria</taxon>
        <taxon>Caulobacterales</taxon>
        <taxon>Caulobacteraceae</taxon>
        <taxon>Caulobacter</taxon>
    </lineage>
</organism>
<proteinExistence type="predicted"/>
<evidence type="ECO:0000313" key="3">
    <source>
        <dbReference type="Proteomes" id="UP001057520"/>
    </source>
</evidence>
<gene>
    <name evidence="2" type="ORF">MZV50_09060</name>
</gene>
<feature type="signal peptide" evidence="1">
    <location>
        <begin position="1"/>
        <end position="29"/>
    </location>
</feature>
<accession>A0ABY4ZZ76</accession>
<reference evidence="2 3" key="1">
    <citation type="submission" date="2022-04" db="EMBL/GenBank/DDBJ databases">
        <title>Genome sequence of soybean root-associated Caulobacter segnis RL271.</title>
        <authorList>
            <person name="Longley R."/>
            <person name="Bonito G."/>
            <person name="Trigodet F."/>
            <person name="Crosson S."/>
            <person name="Fiebig A."/>
        </authorList>
    </citation>
    <scope>NUCLEOTIDE SEQUENCE [LARGE SCALE GENOMIC DNA]</scope>
    <source>
        <strain evidence="2 3">RL271</strain>
    </source>
</reference>
<name>A0ABY4ZZ76_9CAUL</name>
<evidence type="ECO:0000256" key="1">
    <source>
        <dbReference type="SAM" id="SignalP"/>
    </source>
</evidence>
<keyword evidence="1" id="KW-0732">Signal</keyword>
<keyword evidence="3" id="KW-1185">Reference proteome</keyword>
<dbReference type="Proteomes" id="UP001057520">
    <property type="component" value="Chromosome"/>
</dbReference>
<feature type="chain" id="PRO_5045661272" evidence="1">
    <location>
        <begin position="30"/>
        <end position="60"/>
    </location>
</feature>
<evidence type="ECO:0000313" key="2">
    <source>
        <dbReference type="EMBL" id="USQ97659.1"/>
    </source>
</evidence>
<protein>
    <submittedName>
        <fullName evidence="2">Uncharacterized protein</fullName>
    </submittedName>
</protein>
<sequence>MRRYTPRRGVTAPRWFVAALLGGTAALTAATATLPSASPAPGAQTQAFQTQAFQIGSITR</sequence>